<evidence type="ECO:0000259" key="1">
    <source>
        <dbReference type="Pfam" id="PF01261"/>
    </source>
</evidence>
<reference evidence="2 3" key="1">
    <citation type="submission" date="2022-06" db="EMBL/GenBank/DDBJ databases">
        <title>Mesorhizobium sp. strain RP14 Genome sequencing and assembly.</title>
        <authorList>
            <person name="Kim I."/>
        </authorList>
    </citation>
    <scope>NUCLEOTIDE SEQUENCE [LARGE SCALE GENOMIC DNA]</scope>
    <source>
        <strain evidence="3">RP14(2022)</strain>
    </source>
</reference>
<dbReference type="SUPFAM" id="SSF51658">
    <property type="entry name" value="Xylose isomerase-like"/>
    <property type="match status" value="1"/>
</dbReference>
<dbReference type="RefSeq" id="WP_252817682.1">
    <property type="nucleotide sequence ID" value="NZ_JAMXQS010000003.1"/>
</dbReference>
<dbReference type="Pfam" id="PF01261">
    <property type="entry name" value="AP_endonuc_2"/>
    <property type="match status" value="1"/>
</dbReference>
<name>A0ABT1C4B2_9HYPH</name>
<dbReference type="InterPro" id="IPR036237">
    <property type="entry name" value="Xyl_isomerase-like_sf"/>
</dbReference>
<dbReference type="PANTHER" id="PTHR12110">
    <property type="entry name" value="HYDROXYPYRUVATE ISOMERASE"/>
    <property type="match status" value="1"/>
</dbReference>
<feature type="domain" description="Xylose isomerase-like TIM barrel" evidence="1">
    <location>
        <begin position="23"/>
        <end position="226"/>
    </location>
</feature>
<gene>
    <name evidence="2" type="ORF">NGM99_07715</name>
</gene>
<keyword evidence="2" id="KW-0413">Isomerase</keyword>
<dbReference type="EMBL" id="JAMXQS010000003">
    <property type="protein sequence ID" value="MCO6049676.1"/>
    <property type="molecule type" value="Genomic_DNA"/>
</dbReference>
<evidence type="ECO:0000313" key="3">
    <source>
        <dbReference type="Proteomes" id="UP001205906"/>
    </source>
</evidence>
<protein>
    <submittedName>
        <fullName evidence="2">Sugar phosphate isomerase/epimerase</fullName>
    </submittedName>
</protein>
<dbReference type="InterPro" id="IPR050312">
    <property type="entry name" value="IolE/XylAMocC-like"/>
</dbReference>
<accession>A0ABT1C4B2</accession>
<dbReference type="PANTHER" id="PTHR12110:SF41">
    <property type="entry name" value="INOSOSE DEHYDRATASE"/>
    <property type="match status" value="1"/>
</dbReference>
<organism evidence="2 3">
    <name type="scientific">Mesorhizobium liriopis</name>
    <dbReference type="NCBI Taxonomy" id="2953882"/>
    <lineage>
        <taxon>Bacteria</taxon>
        <taxon>Pseudomonadati</taxon>
        <taxon>Pseudomonadota</taxon>
        <taxon>Alphaproteobacteria</taxon>
        <taxon>Hyphomicrobiales</taxon>
        <taxon>Phyllobacteriaceae</taxon>
        <taxon>Mesorhizobium</taxon>
    </lineage>
</organism>
<dbReference type="Gene3D" id="3.20.20.150">
    <property type="entry name" value="Divalent-metal-dependent TIM barrel enzymes"/>
    <property type="match status" value="1"/>
</dbReference>
<proteinExistence type="predicted"/>
<keyword evidence="3" id="KW-1185">Reference proteome</keyword>
<dbReference type="GO" id="GO:0016853">
    <property type="term" value="F:isomerase activity"/>
    <property type="evidence" value="ECO:0007669"/>
    <property type="project" value="UniProtKB-KW"/>
</dbReference>
<dbReference type="InterPro" id="IPR013022">
    <property type="entry name" value="Xyl_isomerase-like_TIM-brl"/>
</dbReference>
<sequence>MRPVSISTVLFDGYPMDRALGEIAAGGATWVEPAFIKGYVAFSEDDFSEGNATALSQAITREGLGVIAVSAHMDCGGDDAVSMLERRIRFAGMVGAHFLITNAGKRSQEDRVLSTLRAVIPLCASTGVTVALENPGHGSDDVIENAAQGEALIQRIGSDRIRLNYDAGNIFTYHGGGIQPAADITRALPLVSHLHLKDVSDDGEGGWQFTALGDGLIDYQALWGLLPPDLPLGIELPLRLRRPQKQDPMRVADPLPLPVIRTALRRSLDFLTRLQGS</sequence>
<dbReference type="Proteomes" id="UP001205906">
    <property type="component" value="Unassembled WGS sequence"/>
</dbReference>
<evidence type="ECO:0000313" key="2">
    <source>
        <dbReference type="EMBL" id="MCO6049676.1"/>
    </source>
</evidence>
<comment type="caution">
    <text evidence="2">The sequence shown here is derived from an EMBL/GenBank/DDBJ whole genome shotgun (WGS) entry which is preliminary data.</text>
</comment>